<evidence type="ECO:0000256" key="3">
    <source>
        <dbReference type="ARBA" id="ARBA00022679"/>
    </source>
</evidence>
<dbReference type="InterPro" id="IPR003594">
    <property type="entry name" value="HATPase_dom"/>
</dbReference>
<name>A0A1M6TMU8_PARC5</name>
<gene>
    <name evidence="10" type="ORF">SAMN02745912_03738</name>
</gene>
<keyword evidence="7" id="KW-0902">Two-component regulatory system</keyword>
<keyword evidence="4" id="KW-0547">Nucleotide-binding</keyword>
<dbReference type="RefSeq" id="WP_073153574.1">
    <property type="nucleotide sequence ID" value="NZ_FRAG01000098.1"/>
</dbReference>
<dbReference type="AlphaFoldDB" id="A0A1M6TMU8"/>
<keyword evidence="5 10" id="KW-0418">Kinase</keyword>
<dbReference type="InterPro" id="IPR036890">
    <property type="entry name" value="HATPase_C_sf"/>
</dbReference>
<dbReference type="GO" id="GO:0000160">
    <property type="term" value="P:phosphorelay signal transduction system"/>
    <property type="evidence" value="ECO:0007669"/>
    <property type="project" value="UniProtKB-KW"/>
</dbReference>
<accession>A0A1M6TMU8</accession>
<evidence type="ECO:0000256" key="2">
    <source>
        <dbReference type="ARBA" id="ARBA00012438"/>
    </source>
</evidence>
<feature type="transmembrane region" description="Helical" evidence="8">
    <location>
        <begin position="7"/>
        <end position="38"/>
    </location>
</feature>
<reference evidence="10 11" key="1">
    <citation type="submission" date="2016-11" db="EMBL/GenBank/DDBJ databases">
        <authorList>
            <person name="Jaros S."/>
            <person name="Januszkiewicz K."/>
            <person name="Wedrychowicz H."/>
        </authorList>
    </citation>
    <scope>NUCLEOTIDE SEQUENCE [LARGE SCALE GENOMIC DNA]</scope>
    <source>
        <strain evidence="10 11">DSM 15212</strain>
    </source>
</reference>
<keyword evidence="8" id="KW-1133">Transmembrane helix</keyword>
<feature type="domain" description="Histidine kinase" evidence="9">
    <location>
        <begin position="202"/>
        <end position="416"/>
    </location>
</feature>
<sequence length="420" mass="48934">MQQLKRMFFVAIIVSIGAQFYLNFFVEGFIITFSVILLPLLLYKNHSLNPILTCIITGIASPLLRIFVIFISIRDFKESIYLVSPDVAFYFTYGFVFYYLYTSYDNKNLTRFAITVLSSDFLSNLVEISVRTHIVGLEGKIVKGLFIIALVRCVIVISIIITFKRYRSFLKTQEHEARYRRLMLLTSIFESETYFMNKNMKYIEDIMKKTFKAYRLSTEKDIPKEFQDIILDLSKDIHEIKKDYIRVIKGLEQIFTNKLKIEKMSIKDMVNILAINTNEYIENEDWNIEFKYKVKCDVFVKDHYYLMSILRNLINNGIEACKDVSNPNINLIIEDEDEKIKIYISDNGVGIKEDHMDYIFNPGFSTKFDKETGDISRGVGLTLVNNLVSDHFDGKIEVKSNLGKGTTFIITIDRDNIEGE</sequence>
<evidence type="ECO:0000256" key="8">
    <source>
        <dbReference type="SAM" id="Phobius"/>
    </source>
</evidence>
<comment type="catalytic activity">
    <reaction evidence="1">
        <text>ATP + protein L-histidine = ADP + protein N-phospho-L-histidine.</text>
        <dbReference type="EC" id="2.7.13.3"/>
    </reaction>
</comment>
<dbReference type="GO" id="GO:0004673">
    <property type="term" value="F:protein histidine kinase activity"/>
    <property type="evidence" value="ECO:0007669"/>
    <property type="project" value="UniProtKB-EC"/>
</dbReference>
<dbReference type="EC" id="2.7.13.3" evidence="2"/>
<evidence type="ECO:0000256" key="6">
    <source>
        <dbReference type="ARBA" id="ARBA00022840"/>
    </source>
</evidence>
<evidence type="ECO:0000313" key="10">
    <source>
        <dbReference type="EMBL" id="SHK58281.1"/>
    </source>
</evidence>
<dbReference type="SUPFAM" id="SSF55874">
    <property type="entry name" value="ATPase domain of HSP90 chaperone/DNA topoisomerase II/histidine kinase"/>
    <property type="match status" value="1"/>
</dbReference>
<dbReference type="Proteomes" id="UP000184465">
    <property type="component" value="Unassembled WGS sequence"/>
</dbReference>
<keyword evidence="8" id="KW-0472">Membrane</keyword>
<evidence type="ECO:0000259" key="9">
    <source>
        <dbReference type="PROSITE" id="PS50109"/>
    </source>
</evidence>
<dbReference type="OrthoDB" id="1791938at2"/>
<protein>
    <recommendedName>
        <fullName evidence="2">histidine kinase</fullName>
        <ecNumber evidence="2">2.7.13.3</ecNumber>
    </recommendedName>
</protein>
<dbReference type="EMBL" id="FRAG01000098">
    <property type="protein sequence ID" value="SHK58281.1"/>
    <property type="molecule type" value="Genomic_DNA"/>
</dbReference>
<feature type="transmembrane region" description="Helical" evidence="8">
    <location>
        <begin position="141"/>
        <end position="163"/>
    </location>
</feature>
<keyword evidence="11" id="KW-1185">Reference proteome</keyword>
<dbReference type="PROSITE" id="PS50109">
    <property type="entry name" value="HIS_KIN"/>
    <property type="match status" value="1"/>
</dbReference>
<dbReference type="PANTHER" id="PTHR43065">
    <property type="entry name" value="SENSOR HISTIDINE KINASE"/>
    <property type="match status" value="1"/>
</dbReference>
<dbReference type="InterPro" id="IPR005467">
    <property type="entry name" value="His_kinase_dom"/>
</dbReference>
<evidence type="ECO:0000256" key="4">
    <source>
        <dbReference type="ARBA" id="ARBA00022741"/>
    </source>
</evidence>
<organism evidence="10 11">
    <name type="scientific">Paramaledivibacter caminithermalis (strain DSM 15212 / CIP 107654 / DViRD3)</name>
    <name type="common">Clostridium caminithermale</name>
    <dbReference type="NCBI Taxonomy" id="1121301"/>
    <lineage>
        <taxon>Bacteria</taxon>
        <taxon>Bacillati</taxon>
        <taxon>Bacillota</taxon>
        <taxon>Clostridia</taxon>
        <taxon>Peptostreptococcales</taxon>
        <taxon>Caminicellaceae</taxon>
        <taxon>Paramaledivibacter</taxon>
    </lineage>
</organism>
<dbReference type="Gene3D" id="3.30.565.10">
    <property type="entry name" value="Histidine kinase-like ATPase, C-terminal domain"/>
    <property type="match status" value="1"/>
</dbReference>
<dbReference type="Pfam" id="PF02518">
    <property type="entry name" value="HATPase_c"/>
    <property type="match status" value="1"/>
</dbReference>
<dbReference type="GO" id="GO:0005524">
    <property type="term" value="F:ATP binding"/>
    <property type="evidence" value="ECO:0007669"/>
    <property type="project" value="UniProtKB-KW"/>
</dbReference>
<dbReference type="SMART" id="SM00387">
    <property type="entry name" value="HATPase_c"/>
    <property type="match status" value="1"/>
</dbReference>
<evidence type="ECO:0000256" key="1">
    <source>
        <dbReference type="ARBA" id="ARBA00000085"/>
    </source>
</evidence>
<evidence type="ECO:0000256" key="5">
    <source>
        <dbReference type="ARBA" id="ARBA00022777"/>
    </source>
</evidence>
<evidence type="ECO:0000313" key="11">
    <source>
        <dbReference type="Proteomes" id="UP000184465"/>
    </source>
</evidence>
<dbReference type="STRING" id="1121301.SAMN02745912_03738"/>
<dbReference type="PRINTS" id="PR00344">
    <property type="entry name" value="BCTRLSENSOR"/>
</dbReference>
<proteinExistence type="predicted"/>
<keyword evidence="8" id="KW-0812">Transmembrane</keyword>
<dbReference type="InterPro" id="IPR004358">
    <property type="entry name" value="Sig_transdc_His_kin-like_C"/>
</dbReference>
<evidence type="ECO:0000256" key="7">
    <source>
        <dbReference type="ARBA" id="ARBA00023012"/>
    </source>
</evidence>
<keyword evidence="3" id="KW-0808">Transferase</keyword>
<dbReference type="PANTHER" id="PTHR43065:SF46">
    <property type="entry name" value="C4-DICARBOXYLATE TRANSPORT SENSOR PROTEIN DCTB"/>
    <property type="match status" value="1"/>
</dbReference>
<keyword evidence="6" id="KW-0067">ATP-binding</keyword>
<feature type="transmembrane region" description="Helical" evidence="8">
    <location>
        <begin position="50"/>
        <end position="73"/>
    </location>
</feature>
<feature type="transmembrane region" description="Helical" evidence="8">
    <location>
        <begin position="80"/>
        <end position="101"/>
    </location>
</feature>